<keyword evidence="2" id="KW-0808">Transferase</keyword>
<dbReference type="InterPro" id="IPR000719">
    <property type="entry name" value="Prot_kinase_dom"/>
</dbReference>
<dbReference type="GO" id="GO:0004672">
    <property type="term" value="F:protein kinase activity"/>
    <property type="evidence" value="ECO:0007669"/>
    <property type="project" value="InterPro"/>
</dbReference>
<name>A0A2T5J2X6_9GAMM</name>
<reference evidence="2 3" key="1">
    <citation type="submission" date="2018-04" db="EMBL/GenBank/DDBJ databases">
        <title>Genomic Encyclopedia of Archaeal and Bacterial Type Strains, Phase II (KMG-II): from individual species to whole genera.</title>
        <authorList>
            <person name="Goeker M."/>
        </authorList>
    </citation>
    <scope>NUCLEOTIDE SEQUENCE [LARGE SCALE GENOMIC DNA]</scope>
    <source>
        <strain evidence="2 3">DSM 5822</strain>
    </source>
</reference>
<organism evidence="2 3">
    <name type="scientific">Agitococcus lubricus</name>
    <dbReference type="NCBI Taxonomy" id="1077255"/>
    <lineage>
        <taxon>Bacteria</taxon>
        <taxon>Pseudomonadati</taxon>
        <taxon>Pseudomonadota</taxon>
        <taxon>Gammaproteobacteria</taxon>
        <taxon>Moraxellales</taxon>
        <taxon>Moraxellaceae</taxon>
        <taxon>Agitococcus</taxon>
    </lineage>
</organism>
<proteinExistence type="predicted"/>
<dbReference type="SUPFAM" id="SSF56112">
    <property type="entry name" value="Protein kinase-like (PK-like)"/>
    <property type="match status" value="1"/>
</dbReference>
<dbReference type="AlphaFoldDB" id="A0A2T5J2X6"/>
<dbReference type="GO" id="GO:0005524">
    <property type="term" value="F:ATP binding"/>
    <property type="evidence" value="ECO:0007669"/>
    <property type="project" value="InterPro"/>
</dbReference>
<dbReference type="EMBL" id="QAON01000002">
    <property type="protein sequence ID" value="PTQ90752.1"/>
    <property type="molecule type" value="Genomic_DNA"/>
</dbReference>
<dbReference type="Pfam" id="PF00069">
    <property type="entry name" value="Pkinase"/>
    <property type="match status" value="1"/>
</dbReference>
<dbReference type="PROSITE" id="PS50011">
    <property type="entry name" value="PROTEIN_KINASE_DOM"/>
    <property type="match status" value="1"/>
</dbReference>
<dbReference type="Gene3D" id="1.10.510.10">
    <property type="entry name" value="Transferase(Phosphotransferase) domain 1"/>
    <property type="match status" value="1"/>
</dbReference>
<evidence type="ECO:0000259" key="1">
    <source>
        <dbReference type="PROSITE" id="PS50011"/>
    </source>
</evidence>
<dbReference type="OrthoDB" id="583109at2"/>
<evidence type="ECO:0000313" key="2">
    <source>
        <dbReference type="EMBL" id="PTQ90752.1"/>
    </source>
</evidence>
<dbReference type="RefSeq" id="WP_107864595.1">
    <property type="nucleotide sequence ID" value="NZ_QAON01000002.1"/>
</dbReference>
<sequence length="496" mass="56153">MSRVIQLTAFDGAKIEFIDEIKASGAMKDVYFSPQREYVVAFFRRKADAALIERLQAITGSYRQRVFQQQGADYWTTVYCWPTTLVSYQDRIGVVVPFYAPHFFFAYGAKQQDMLGIKGKEKEGKWFASASNRQKFLDERELGTWLHHVRIGLQIARAVRRLHAAGLAHSDLSYKNVLVDPITGNACLIDLDGLVVPDKFAPDVVGTPDFIAPECVKTAHLAVTDPARVLPSISTDEHALAVLIYMYLLYRHPLRGDKVHDVRNTQRDDALMMGEAALFIEHPEDTSNRINKAYVNAAELPWKDTQKLPYTVTGMYLSPLFFRAFVTGLHQPQLRPSADEWEQALIKTVDVMLPCGNSACQQKWYVLTQTPAICPFCHTPWQGSLPLLNFYSAAEAGRFVPDNHRLTVYHHQSLYPWHSHHHIVPNERLSPAQKKRVGYFVFHQQQWLLVNEALPDLVNVSSKQPIAIGDNVTLVDGLQLLLSKGEGSRLVVVQMV</sequence>
<keyword evidence="2" id="KW-0418">Kinase</keyword>
<dbReference type="Proteomes" id="UP000244223">
    <property type="component" value="Unassembled WGS sequence"/>
</dbReference>
<comment type="caution">
    <text evidence="2">The sequence shown here is derived from an EMBL/GenBank/DDBJ whole genome shotgun (WGS) entry which is preliminary data.</text>
</comment>
<protein>
    <submittedName>
        <fullName evidence="2">Protein kinase-like protein</fullName>
    </submittedName>
</protein>
<accession>A0A2T5J2X6</accession>
<keyword evidence="3" id="KW-1185">Reference proteome</keyword>
<dbReference type="InterPro" id="IPR011009">
    <property type="entry name" value="Kinase-like_dom_sf"/>
</dbReference>
<feature type="domain" description="Protein kinase" evidence="1">
    <location>
        <begin position="16"/>
        <end position="346"/>
    </location>
</feature>
<gene>
    <name evidence="2" type="ORF">C8N29_102152</name>
</gene>
<evidence type="ECO:0000313" key="3">
    <source>
        <dbReference type="Proteomes" id="UP000244223"/>
    </source>
</evidence>